<evidence type="ECO:0000313" key="3">
    <source>
        <dbReference type="Proteomes" id="UP001500742"/>
    </source>
</evidence>
<proteinExistence type="predicted"/>
<comment type="caution">
    <text evidence="2">The sequence shown here is derived from an EMBL/GenBank/DDBJ whole genome shotgun (WGS) entry which is preliminary data.</text>
</comment>
<dbReference type="EMBL" id="BAAAZC010000024">
    <property type="protein sequence ID" value="GAA3978858.1"/>
    <property type="molecule type" value="Genomic_DNA"/>
</dbReference>
<feature type="transmembrane region" description="Helical" evidence="1">
    <location>
        <begin position="43"/>
        <end position="66"/>
    </location>
</feature>
<keyword evidence="3" id="KW-1185">Reference proteome</keyword>
<accession>A0ABP7QAK2</accession>
<protein>
    <recommendedName>
        <fullName evidence="4">DoxX family protein</fullName>
    </recommendedName>
</protein>
<reference evidence="3" key="1">
    <citation type="journal article" date="2019" name="Int. J. Syst. Evol. Microbiol.">
        <title>The Global Catalogue of Microorganisms (GCM) 10K type strain sequencing project: providing services to taxonomists for standard genome sequencing and annotation.</title>
        <authorList>
            <consortium name="The Broad Institute Genomics Platform"/>
            <consortium name="The Broad Institute Genome Sequencing Center for Infectious Disease"/>
            <person name="Wu L."/>
            <person name="Ma J."/>
        </authorList>
    </citation>
    <scope>NUCLEOTIDE SEQUENCE [LARGE SCALE GENOMIC DNA]</scope>
    <source>
        <strain evidence="3">JCM 16601</strain>
    </source>
</reference>
<feature type="transmembrane region" description="Helical" evidence="1">
    <location>
        <begin position="12"/>
        <end position="37"/>
    </location>
</feature>
<gene>
    <name evidence="2" type="ORF">GCM10022210_32370</name>
</gene>
<evidence type="ECO:0000313" key="2">
    <source>
        <dbReference type="EMBL" id="GAA3978858.1"/>
    </source>
</evidence>
<feature type="transmembrane region" description="Helical" evidence="1">
    <location>
        <begin position="100"/>
        <end position="118"/>
    </location>
</feature>
<keyword evidence="1" id="KW-1133">Transmembrane helix</keyword>
<keyword evidence="1" id="KW-0812">Transmembrane</keyword>
<feature type="transmembrane region" description="Helical" evidence="1">
    <location>
        <begin position="73"/>
        <end position="94"/>
    </location>
</feature>
<dbReference type="Proteomes" id="UP001500742">
    <property type="component" value="Unassembled WGS sequence"/>
</dbReference>
<organism evidence="2 3">
    <name type="scientific">Mucilaginibacter dorajii</name>
    <dbReference type="NCBI Taxonomy" id="692994"/>
    <lineage>
        <taxon>Bacteria</taxon>
        <taxon>Pseudomonadati</taxon>
        <taxon>Bacteroidota</taxon>
        <taxon>Sphingobacteriia</taxon>
        <taxon>Sphingobacteriales</taxon>
        <taxon>Sphingobacteriaceae</taxon>
        <taxon>Mucilaginibacter</taxon>
    </lineage>
</organism>
<dbReference type="RefSeq" id="WP_259096258.1">
    <property type="nucleotide sequence ID" value="NZ_BAAAZC010000024.1"/>
</dbReference>
<sequence>MKAPIFLKIVTAVNVIVATGFSVAGIINPAAILPANIGPDKAIATFALYATARTIPLAAIAIALVIGKRRDALFTLALLAGVIQLFDGFIGIYQHDASKSAGPFLIAVVQFIGLYFAMKGGEQVTEK</sequence>
<evidence type="ECO:0000256" key="1">
    <source>
        <dbReference type="SAM" id="Phobius"/>
    </source>
</evidence>
<name>A0ABP7QAK2_9SPHI</name>
<keyword evidence="1" id="KW-0472">Membrane</keyword>
<evidence type="ECO:0008006" key="4">
    <source>
        <dbReference type="Google" id="ProtNLM"/>
    </source>
</evidence>